<proteinExistence type="predicted"/>
<feature type="compositionally biased region" description="Basic residues" evidence="1">
    <location>
        <begin position="330"/>
        <end position="339"/>
    </location>
</feature>
<sequence length="350" mass="39555">MQMNQMIPAGQAPLTYAGLADAFDRVLANQKFNETNHMYMTPGGADMMGMNMYGGMPNMMPGQPMQQFPVMPTPVPQEQTQSTNPQQVQPQNEVNAPVQTEEPKETAKAQEAEEVVHQIETPEETSAPYQSIPADATPEAPVEIPEPVEESQPAVDQKKPMHSAWDDDHDDESEEDGDEDSDDEEANKEEDKEKDEATPDQKDTAALEEQEQKFYDNQPYDKRGGRGYGRGFHQRGVRGAHRGHRGHPNSAYRGRGRGYDRGGRGYDRGGRGRGNFEHERARGGRGRGRNNYYKNDGYYQDDGRKHYEAKEEKNVEDDDGFMPVKEKVFKNKKKNKRGGNFKSKPVKKEE</sequence>
<protein>
    <submittedName>
        <fullName evidence="2">Uncharacterized protein</fullName>
    </submittedName>
</protein>
<feature type="compositionally biased region" description="Basic and acidic residues" evidence="1">
    <location>
        <begin position="301"/>
        <end position="313"/>
    </location>
</feature>
<feature type="compositionally biased region" description="Low complexity" evidence="1">
    <location>
        <begin position="138"/>
        <end position="153"/>
    </location>
</feature>
<feature type="region of interest" description="Disordered" evidence="1">
    <location>
        <begin position="61"/>
        <end position="350"/>
    </location>
</feature>
<feature type="compositionally biased region" description="Basic residues" evidence="1">
    <location>
        <begin position="232"/>
        <end position="247"/>
    </location>
</feature>
<dbReference type="EMBL" id="HBIK01026899">
    <property type="protein sequence ID" value="CAE0387597.1"/>
    <property type="molecule type" value="Transcribed_RNA"/>
</dbReference>
<feature type="compositionally biased region" description="Basic and acidic residues" evidence="1">
    <location>
        <begin position="101"/>
        <end position="117"/>
    </location>
</feature>
<name>A0A7S3KNU8_EUPCR</name>
<feature type="compositionally biased region" description="Basic and acidic residues" evidence="1">
    <location>
        <begin position="257"/>
        <end position="282"/>
    </location>
</feature>
<reference evidence="2" key="1">
    <citation type="submission" date="2021-01" db="EMBL/GenBank/DDBJ databases">
        <authorList>
            <person name="Corre E."/>
            <person name="Pelletier E."/>
            <person name="Niang G."/>
            <person name="Scheremetjew M."/>
            <person name="Finn R."/>
            <person name="Kale V."/>
            <person name="Holt S."/>
            <person name="Cochrane G."/>
            <person name="Meng A."/>
            <person name="Brown T."/>
            <person name="Cohen L."/>
        </authorList>
    </citation>
    <scope>NUCLEOTIDE SEQUENCE</scope>
    <source>
        <strain evidence="2">CT5</strain>
    </source>
</reference>
<evidence type="ECO:0000313" key="2">
    <source>
        <dbReference type="EMBL" id="CAE0387597.1"/>
    </source>
</evidence>
<feature type="compositionally biased region" description="Acidic residues" evidence="1">
    <location>
        <begin position="167"/>
        <end position="188"/>
    </location>
</feature>
<dbReference type="AlphaFoldDB" id="A0A7S3KNU8"/>
<gene>
    <name evidence="2" type="ORF">ECRA1380_LOCUS12569</name>
</gene>
<feature type="compositionally biased region" description="Low complexity" evidence="1">
    <location>
        <begin position="61"/>
        <end position="70"/>
    </location>
</feature>
<feature type="compositionally biased region" description="Low complexity" evidence="1">
    <location>
        <begin position="84"/>
        <end position="99"/>
    </location>
</feature>
<organism evidence="2">
    <name type="scientific">Euplotes crassus</name>
    <dbReference type="NCBI Taxonomy" id="5936"/>
    <lineage>
        <taxon>Eukaryota</taxon>
        <taxon>Sar</taxon>
        <taxon>Alveolata</taxon>
        <taxon>Ciliophora</taxon>
        <taxon>Intramacronucleata</taxon>
        <taxon>Spirotrichea</taxon>
        <taxon>Hypotrichia</taxon>
        <taxon>Euplotida</taxon>
        <taxon>Euplotidae</taxon>
        <taxon>Moneuplotes</taxon>
    </lineage>
</organism>
<feature type="compositionally biased region" description="Basic and acidic residues" evidence="1">
    <location>
        <begin position="189"/>
        <end position="224"/>
    </location>
</feature>
<feature type="compositionally biased region" description="Low complexity" evidence="1">
    <location>
        <begin position="289"/>
        <end position="298"/>
    </location>
</feature>
<accession>A0A7S3KNU8</accession>
<evidence type="ECO:0000256" key="1">
    <source>
        <dbReference type="SAM" id="MobiDB-lite"/>
    </source>
</evidence>